<name>B0KQ34_PSEPG</name>
<dbReference type="Proteomes" id="UP000002157">
    <property type="component" value="Chromosome"/>
</dbReference>
<gene>
    <name evidence="2" type="ordered locus">PputGB1_3899</name>
</gene>
<dbReference type="HOGENOM" id="CLU_294036_0_0_6"/>
<dbReference type="InterPro" id="IPR029044">
    <property type="entry name" value="Nucleotide-diphossugar_trans"/>
</dbReference>
<dbReference type="KEGG" id="ppg:PputGB1_3899"/>
<reference evidence="2 3" key="1">
    <citation type="submission" date="2008-01" db="EMBL/GenBank/DDBJ databases">
        <title>Complete sequence of Pseudomonas putida GB-1.</title>
        <authorList>
            <consortium name="US DOE Joint Genome Institute"/>
            <person name="Copeland A."/>
            <person name="Lucas S."/>
            <person name="Lapidus A."/>
            <person name="Barry K."/>
            <person name="Glavina del Rio T."/>
            <person name="Dalin E."/>
            <person name="Tice H."/>
            <person name="Pitluck S."/>
            <person name="Bruce D."/>
            <person name="Goodwin L."/>
            <person name="Chertkov O."/>
            <person name="Brettin T."/>
            <person name="Detter J.C."/>
            <person name="Han C."/>
            <person name="Kuske C.R."/>
            <person name="Schmutz J."/>
            <person name="Larimer F."/>
            <person name="Land M."/>
            <person name="Hauser L."/>
            <person name="Kyrpides N."/>
            <person name="Kim E."/>
            <person name="McCarthy J.K."/>
            <person name="Richardson P."/>
        </authorList>
    </citation>
    <scope>NUCLEOTIDE SEQUENCE [LARGE SCALE GENOMIC DNA]</scope>
    <source>
        <strain evidence="2 3">GB-1</strain>
    </source>
</reference>
<dbReference type="InterPro" id="IPR046673">
    <property type="entry name" value="ToxA_N"/>
</dbReference>
<dbReference type="Pfam" id="PF20178">
    <property type="entry name" value="ToxA_N"/>
    <property type="match status" value="1"/>
</dbReference>
<evidence type="ECO:0000259" key="1">
    <source>
        <dbReference type="Pfam" id="PF20178"/>
    </source>
</evidence>
<dbReference type="RefSeq" id="WP_012273481.1">
    <property type="nucleotide sequence ID" value="NC_010322.1"/>
</dbReference>
<dbReference type="eggNOG" id="COG3774">
    <property type="taxonomic scope" value="Bacteria"/>
</dbReference>
<protein>
    <recommendedName>
        <fullName evidence="1">Dermonecrotic toxin N-terminal domain-containing protein</fullName>
    </recommendedName>
</protein>
<dbReference type="Pfam" id="PF04488">
    <property type="entry name" value="Gly_transf_sug"/>
    <property type="match status" value="1"/>
</dbReference>
<feature type="domain" description="Dermonecrotic toxin N-terminal" evidence="1">
    <location>
        <begin position="21"/>
        <end position="293"/>
    </location>
</feature>
<dbReference type="InterPro" id="IPR007577">
    <property type="entry name" value="GlycoTrfase_DXD_sugar-bd_CS"/>
</dbReference>
<dbReference type="AlphaFoldDB" id="B0KQ34"/>
<evidence type="ECO:0000313" key="2">
    <source>
        <dbReference type="EMBL" id="ABY99789.1"/>
    </source>
</evidence>
<dbReference type="SUPFAM" id="SSF53448">
    <property type="entry name" value="Nucleotide-diphospho-sugar transferases"/>
    <property type="match status" value="1"/>
</dbReference>
<accession>B0KQ34</accession>
<sequence>MTTPHINAAGVQRVRDHLAILPRPDHEAKRAIADWLTRQGVNLDPDLIDVVTLHVHPHGFASYQAVVVQRISLTQAVLTNWQGESNNNFFGGLFREPWAGKLPEDGPITLVDHLPPQPIYDNGAWYQVFNGLFRRTTPARYDHSTLLDIHAEALQAHIEALDFHTRYRASLDTYWHKHLADYRLCCKLNFIAACNKQVAEGSLSDAARKLAWRAAELIPRGKRLRLSTLSIYGYAATDLLYINDGKTDLSLLYAPGNSSPILEFASENLLKDWMGERCRDAAGRQALKQHFRLADGPQGIDFSGLDTALEGLGVYPLYHRLPAEHGFFNDDGKWPPRTYVNYRPDKYNPDITGDLFQAMAERQRQRCYDDADFIITSNAQVNKSRWASYLNSTLNLVAPLTFVVPGLAPLLALGGITQLALGLDQAINGKTLRHKQQGVGNIAYGLLNATPLAAEVMVKGTALFRFQEDGFVLPRKINEQWGYPLSPVSPPHLPEVEVAPYFHHPAHIAPLEGADAEVANSVRRYPKYNGDTDQLVGYLEEVPGYVEELDLVYDMETDLFITIEGTNEVAPVYYEAEPGTGNVRIANPEGRNVTDQMRMASLRALGIDVQFPIQLPAPIVQGAHPIPKLISSLWVGDKPLGDTLLDTLANNAGLLRDSAYRYRLFLSKANPEAYAQNLRNLDAKVPGLQVLPLEDQAFFKAFEQSPYFAQYQAAIDGNGGVATNFSSASDVLRYPMLHAEGGLYMDVDDQLLGTAAGTSQNTAAIDTVALVTTDDGLLLYPPMQNEKLGMNTLFNTSMIGSHAGNPILLTICEEMRARYLVNADFYQLRPTLADDPAGFYRYANRLSELCGPGMLNAVIDRALPDLYCMRQIHNLYMMPRINSFLYVDLEAFKALQLQRTPLSRVAKVGGMHSWATT</sequence>
<proteinExistence type="predicted"/>
<organism evidence="2 3">
    <name type="scientific">Pseudomonas putida (strain GB-1)</name>
    <dbReference type="NCBI Taxonomy" id="76869"/>
    <lineage>
        <taxon>Bacteria</taxon>
        <taxon>Pseudomonadati</taxon>
        <taxon>Pseudomonadota</taxon>
        <taxon>Gammaproteobacteria</taxon>
        <taxon>Pseudomonadales</taxon>
        <taxon>Pseudomonadaceae</taxon>
        <taxon>Pseudomonas</taxon>
    </lineage>
</organism>
<dbReference type="EMBL" id="CP000926">
    <property type="protein sequence ID" value="ABY99789.1"/>
    <property type="molecule type" value="Genomic_DNA"/>
</dbReference>
<dbReference type="Gene3D" id="3.90.550.20">
    <property type="match status" value="1"/>
</dbReference>
<evidence type="ECO:0000313" key="3">
    <source>
        <dbReference type="Proteomes" id="UP000002157"/>
    </source>
</evidence>